<evidence type="ECO:0000256" key="3">
    <source>
        <dbReference type="ARBA" id="ARBA00022679"/>
    </source>
</evidence>
<evidence type="ECO:0000256" key="7">
    <source>
        <dbReference type="SAM" id="MobiDB-lite"/>
    </source>
</evidence>
<dbReference type="Gene3D" id="2.40.50.100">
    <property type="match status" value="1"/>
</dbReference>
<dbReference type="InterPro" id="IPR050743">
    <property type="entry name" value="2-oxoacid_DH_E2_comp"/>
</dbReference>
<accession>A0ABW5I476</accession>
<dbReference type="Gene3D" id="4.10.320.10">
    <property type="entry name" value="E3-binding domain"/>
    <property type="match status" value="1"/>
</dbReference>
<evidence type="ECO:0000256" key="6">
    <source>
        <dbReference type="RuleBase" id="RU003423"/>
    </source>
</evidence>
<dbReference type="SUPFAM" id="SSF47005">
    <property type="entry name" value="Peripheral subunit-binding domain of 2-oxo acid dehydrogenase complex"/>
    <property type="match status" value="1"/>
</dbReference>
<evidence type="ECO:0000259" key="9">
    <source>
        <dbReference type="PROSITE" id="PS51826"/>
    </source>
</evidence>
<comment type="cofactor">
    <cofactor evidence="1 6">
        <name>(R)-lipoate</name>
        <dbReference type="ChEBI" id="CHEBI:83088"/>
    </cofactor>
</comment>
<dbReference type="EC" id="2.3.1.-" evidence="6"/>
<protein>
    <recommendedName>
        <fullName evidence="6">Dihydrolipoamide acetyltransferase component of pyruvate dehydrogenase complex</fullName>
        <ecNumber evidence="6">2.3.1.-</ecNumber>
    </recommendedName>
</protein>
<comment type="similarity">
    <text evidence="2 6">Belongs to the 2-oxoacid dehydrogenase family.</text>
</comment>
<dbReference type="SUPFAM" id="SSF52777">
    <property type="entry name" value="CoA-dependent acyltransferases"/>
    <property type="match status" value="1"/>
</dbReference>
<sequence>MAVFKLPDLGEGLTEAEIVAWHVAVGDTVTVDQTVVEVETAKASVEVPVPFAGRVATLHGAAGEVLTVGSPLITVDSAADFTEPGVVTPEGSGNVLIGYGTSQTRTRRARQPRGSKAPASTPAAAPKSTSDRIRVVSPLVRRLARESGVDLHALNGTGTDGIVSRADVERAIAATEIPAPPAATTDEQRIPLRGLRKTVADKLTRSRREIPEATVWVDVDATELLRLRTALNSDPHAPKLSLLALIARFAVAGLRRFPELNAHLEGDEIVIPSAVHLGFAAQTDRGLVVPVVQNAHQHTLEDLSAALADRTEQARSGRLAPSDLTGGTFTVNNYGVFGVDGSAAIINYPEVAILGVGRIIDRPWIVDGQVTARKITELTLAFDHRVCDGGTAGGFLRFVADCMENPVRLLRTL</sequence>
<evidence type="ECO:0000313" key="11">
    <source>
        <dbReference type="Proteomes" id="UP001597542"/>
    </source>
</evidence>
<keyword evidence="11" id="KW-1185">Reference proteome</keyword>
<name>A0ABW5I476_9PSEU</name>
<dbReference type="PANTHER" id="PTHR43178:SF5">
    <property type="entry name" value="LIPOAMIDE ACYLTRANSFERASE COMPONENT OF BRANCHED-CHAIN ALPHA-KETO ACID DEHYDROGENASE COMPLEX, MITOCHONDRIAL"/>
    <property type="match status" value="1"/>
</dbReference>
<evidence type="ECO:0000256" key="5">
    <source>
        <dbReference type="ARBA" id="ARBA00023315"/>
    </source>
</evidence>
<dbReference type="EMBL" id="JBHUKQ010000013">
    <property type="protein sequence ID" value="MFD2483533.1"/>
    <property type="molecule type" value="Genomic_DNA"/>
</dbReference>
<dbReference type="InterPro" id="IPR003016">
    <property type="entry name" value="2-oxoA_DH_lipoyl-BS"/>
</dbReference>
<dbReference type="SUPFAM" id="SSF51230">
    <property type="entry name" value="Single hybrid motif"/>
    <property type="match status" value="1"/>
</dbReference>
<dbReference type="Pfam" id="PF02817">
    <property type="entry name" value="E3_binding"/>
    <property type="match status" value="1"/>
</dbReference>
<dbReference type="InterPro" id="IPR001078">
    <property type="entry name" value="2-oxoacid_DH_actylTfrase"/>
</dbReference>
<dbReference type="Gene3D" id="3.30.559.10">
    <property type="entry name" value="Chloramphenicol acetyltransferase-like domain"/>
    <property type="match status" value="1"/>
</dbReference>
<feature type="compositionally biased region" description="Low complexity" evidence="7">
    <location>
        <begin position="115"/>
        <end position="128"/>
    </location>
</feature>
<dbReference type="PANTHER" id="PTHR43178">
    <property type="entry name" value="DIHYDROLIPOAMIDE ACETYLTRANSFERASE COMPONENT OF PYRUVATE DEHYDROGENASE COMPLEX"/>
    <property type="match status" value="1"/>
</dbReference>
<organism evidence="10 11">
    <name type="scientific">Amycolatopsis albidoflavus</name>
    <dbReference type="NCBI Taxonomy" id="102226"/>
    <lineage>
        <taxon>Bacteria</taxon>
        <taxon>Bacillati</taxon>
        <taxon>Actinomycetota</taxon>
        <taxon>Actinomycetes</taxon>
        <taxon>Pseudonocardiales</taxon>
        <taxon>Pseudonocardiaceae</taxon>
        <taxon>Amycolatopsis</taxon>
    </lineage>
</organism>
<dbReference type="PROSITE" id="PS50968">
    <property type="entry name" value="BIOTINYL_LIPOYL"/>
    <property type="match status" value="1"/>
</dbReference>
<dbReference type="Proteomes" id="UP001597542">
    <property type="component" value="Unassembled WGS sequence"/>
</dbReference>
<dbReference type="InterPro" id="IPR036625">
    <property type="entry name" value="E3-bd_dom_sf"/>
</dbReference>
<evidence type="ECO:0000256" key="2">
    <source>
        <dbReference type="ARBA" id="ARBA00007317"/>
    </source>
</evidence>
<reference evidence="11" key="1">
    <citation type="journal article" date="2019" name="Int. J. Syst. Evol. Microbiol.">
        <title>The Global Catalogue of Microorganisms (GCM) 10K type strain sequencing project: providing services to taxonomists for standard genome sequencing and annotation.</title>
        <authorList>
            <consortium name="The Broad Institute Genomics Platform"/>
            <consortium name="The Broad Institute Genome Sequencing Center for Infectious Disease"/>
            <person name="Wu L."/>
            <person name="Ma J."/>
        </authorList>
    </citation>
    <scope>NUCLEOTIDE SEQUENCE [LARGE SCALE GENOMIC DNA]</scope>
    <source>
        <strain evidence="11">CGMCC 4.7638</strain>
    </source>
</reference>
<dbReference type="InterPro" id="IPR023213">
    <property type="entry name" value="CAT-like_dom_sf"/>
</dbReference>
<dbReference type="Pfam" id="PF00364">
    <property type="entry name" value="Biotin_lipoyl"/>
    <property type="match status" value="1"/>
</dbReference>
<evidence type="ECO:0000256" key="1">
    <source>
        <dbReference type="ARBA" id="ARBA00001938"/>
    </source>
</evidence>
<dbReference type="Pfam" id="PF00198">
    <property type="entry name" value="2-oxoacid_dh"/>
    <property type="match status" value="1"/>
</dbReference>
<keyword evidence="3 6" id="KW-0808">Transferase</keyword>
<dbReference type="RefSeq" id="WP_344271996.1">
    <property type="nucleotide sequence ID" value="NZ_BAAAHV010000009.1"/>
</dbReference>
<feature type="domain" description="Peripheral subunit-binding (PSBD)" evidence="9">
    <location>
        <begin position="135"/>
        <end position="172"/>
    </location>
</feature>
<dbReference type="InterPro" id="IPR004167">
    <property type="entry name" value="PSBD"/>
</dbReference>
<proteinExistence type="inferred from homology"/>
<evidence type="ECO:0000256" key="4">
    <source>
        <dbReference type="ARBA" id="ARBA00022823"/>
    </source>
</evidence>
<evidence type="ECO:0000313" key="10">
    <source>
        <dbReference type="EMBL" id="MFD2483533.1"/>
    </source>
</evidence>
<feature type="domain" description="Lipoyl-binding" evidence="8">
    <location>
        <begin position="1"/>
        <end position="76"/>
    </location>
</feature>
<dbReference type="PROSITE" id="PS51826">
    <property type="entry name" value="PSBD"/>
    <property type="match status" value="1"/>
</dbReference>
<dbReference type="GO" id="GO:0016746">
    <property type="term" value="F:acyltransferase activity"/>
    <property type="evidence" value="ECO:0007669"/>
    <property type="project" value="UniProtKB-KW"/>
</dbReference>
<dbReference type="InterPro" id="IPR011053">
    <property type="entry name" value="Single_hybrid_motif"/>
</dbReference>
<gene>
    <name evidence="10" type="ORF">ACFSUT_24845</name>
</gene>
<evidence type="ECO:0000259" key="8">
    <source>
        <dbReference type="PROSITE" id="PS50968"/>
    </source>
</evidence>
<dbReference type="CDD" id="cd06849">
    <property type="entry name" value="lipoyl_domain"/>
    <property type="match status" value="1"/>
</dbReference>
<dbReference type="PROSITE" id="PS00189">
    <property type="entry name" value="LIPOYL"/>
    <property type="match status" value="1"/>
</dbReference>
<comment type="caution">
    <text evidence="10">The sequence shown here is derived from an EMBL/GenBank/DDBJ whole genome shotgun (WGS) entry which is preliminary data.</text>
</comment>
<keyword evidence="4 6" id="KW-0450">Lipoyl</keyword>
<feature type="region of interest" description="Disordered" evidence="7">
    <location>
        <begin position="92"/>
        <end position="130"/>
    </location>
</feature>
<dbReference type="InterPro" id="IPR000089">
    <property type="entry name" value="Biotin_lipoyl"/>
</dbReference>
<keyword evidence="5 6" id="KW-0012">Acyltransferase</keyword>